<dbReference type="Gene3D" id="3.90.70.10">
    <property type="entry name" value="Cysteine proteinases"/>
    <property type="match status" value="2"/>
</dbReference>
<proteinExistence type="inferred from homology"/>
<dbReference type="Pfam" id="PF00627">
    <property type="entry name" value="UBA"/>
    <property type="match status" value="2"/>
</dbReference>
<dbReference type="Gene3D" id="3.30.40.10">
    <property type="entry name" value="Zinc/RING finger domain, C3HC4 (zinc finger)"/>
    <property type="match status" value="2"/>
</dbReference>
<evidence type="ECO:0000256" key="2">
    <source>
        <dbReference type="ARBA" id="ARBA00009085"/>
    </source>
</evidence>
<keyword evidence="10 12" id="KW-0862">Zinc</keyword>
<comment type="catalytic activity">
    <reaction evidence="1 12">
        <text>Thiol-dependent hydrolysis of ester, thioester, amide, peptide and isopeptide bonds formed by the C-terminal Gly of ubiquitin (a 76-residue protein attached to proteins as an intracellular targeting signal).</text>
        <dbReference type="EC" id="3.4.19.12"/>
    </reaction>
</comment>
<evidence type="ECO:0000256" key="10">
    <source>
        <dbReference type="ARBA" id="ARBA00022833"/>
    </source>
</evidence>
<dbReference type="InterPro" id="IPR013083">
    <property type="entry name" value="Znf_RING/FYVE/PHD"/>
</dbReference>
<feature type="domain" description="UBA" evidence="16">
    <location>
        <begin position="706"/>
        <end position="746"/>
    </location>
</feature>
<dbReference type="PIRSF" id="PIRSF016308">
    <property type="entry name" value="UBP"/>
    <property type="match status" value="1"/>
</dbReference>
<comment type="similarity">
    <text evidence="2 12">Belongs to the peptidase C19 family.</text>
</comment>
<evidence type="ECO:0000256" key="6">
    <source>
        <dbReference type="ARBA" id="ARBA00022771"/>
    </source>
</evidence>
<evidence type="ECO:0000259" key="17">
    <source>
        <dbReference type="PROSITE" id="PS50235"/>
    </source>
</evidence>
<dbReference type="PANTHER" id="PTHR21646">
    <property type="entry name" value="UBIQUITIN CARBOXYL-TERMINAL HYDROLASE"/>
    <property type="match status" value="1"/>
</dbReference>
<feature type="binding site" evidence="13">
    <location>
        <position position="225"/>
    </location>
    <ligand>
        <name>Zn(2+)</name>
        <dbReference type="ChEBI" id="CHEBI:29105"/>
    </ligand>
</feature>
<evidence type="ECO:0000256" key="1">
    <source>
        <dbReference type="ARBA" id="ARBA00000707"/>
    </source>
</evidence>
<keyword evidence="3 12" id="KW-0645">Protease</keyword>
<reference evidence="20" key="1">
    <citation type="submission" date="2025-08" db="UniProtKB">
        <authorList>
            <consortium name="RefSeq"/>
        </authorList>
    </citation>
    <scope>IDENTIFICATION</scope>
</reference>
<keyword evidence="4 12" id="KW-0479">Metal-binding</keyword>
<keyword evidence="7 12" id="KW-0833">Ubl conjugation pathway</keyword>
<evidence type="ECO:0000256" key="3">
    <source>
        <dbReference type="ARBA" id="ARBA00022670"/>
    </source>
</evidence>
<evidence type="ECO:0000256" key="15">
    <source>
        <dbReference type="SAM" id="MobiDB-lite"/>
    </source>
</evidence>
<dbReference type="InterPro" id="IPR015940">
    <property type="entry name" value="UBA"/>
</dbReference>
<dbReference type="SMART" id="SM00165">
    <property type="entry name" value="UBA"/>
    <property type="match status" value="2"/>
</dbReference>
<feature type="domain" description="UBA" evidence="16">
    <location>
        <begin position="633"/>
        <end position="674"/>
    </location>
</feature>
<accession>A0A6P8FTV3</accession>
<evidence type="ECO:0000259" key="16">
    <source>
        <dbReference type="PROSITE" id="PS50030"/>
    </source>
</evidence>
<dbReference type="EC" id="3.4.19.12" evidence="12"/>
<dbReference type="InterPro" id="IPR001394">
    <property type="entry name" value="Peptidase_C19_UCH"/>
</dbReference>
<dbReference type="OrthoDB" id="361536at2759"/>
<keyword evidence="11" id="KW-0072">Autophagy</keyword>
<dbReference type="FunFam" id="3.90.70.10:FF:000063">
    <property type="entry name" value="Ubiquitin carboxyl-terminal hydrolase"/>
    <property type="match status" value="1"/>
</dbReference>
<evidence type="ECO:0000313" key="19">
    <source>
        <dbReference type="Proteomes" id="UP000515152"/>
    </source>
</evidence>
<feature type="domain" description="UBP-type" evidence="18">
    <location>
        <begin position="168"/>
        <end position="276"/>
    </location>
</feature>
<dbReference type="SUPFAM" id="SSF46934">
    <property type="entry name" value="UBA-like"/>
    <property type="match status" value="1"/>
</dbReference>
<name>A0A6P8FTV3_CLUHA</name>
<evidence type="ECO:0000259" key="18">
    <source>
        <dbReference type="PROSITE" id="PS50271"/>
    </source>
</evidence>
<dbReference type="KEGG" id="char:105912946"/>
<dbReference type="FunFam" id="1.10.8.10:FF:000016">
    <property type="entry name" value="Ubiquitin carboxyl-terminal hydrolase"/>
    <property type="match status" value="1"/>
</dbReference>
<evidence type="ECO:0000256" key="4">
    <source>
        <dbReference type="ARBA" id="ARBA00022723"/>
    </source>
</evidence>
<dbReference type="CDD" id="cd14386">
    <property type="entry name" value="UBA2_UBP5"/>
    <property type="match status" value="1"/>
</dbReference>
<dbReference type="Pfam" id="PF02148">
    <property type="entry name" value="zf-UBP"/>
    <property type="match status" value="1"/>
</dbReference>
<feature type="binding site" evidence="13">
    <location>
        <position position="195"/>
    </location>
    <ligand>
        <name>Zn(2+)</name>
        <dbReference type="ChEBI" id="CHEBI:29105"/>
    </ligand>
</feature>
<dbReference type="InterPro" id="IPR016652">
    <property type="entry name" value="Ubiquitinyl_hydrolase"/>
</dbReference>
<dbReference type="InterPro" id="IPR038765">
    <property type="entry name" value="Papain-like_cys_pep_sf"/>
</dbReference>
<dbReference type="PROSITE" id="PS00973">
    <property type="entry name" value="USP_2"/>
    <property type="match status" value="1"/>
</dbReference>
<keyword evidence="8 12" id="KW-0378">Hydrolase</keyword>
<dbReference type="Pfam" id="PF17807">
    <property type="entry name" value="zf-UBP_var"/>
    <property type="match status" value="1"/>
</dbReference>
<feature type="compositionally biased region" description="Polar residues" evidence="15">
    <location>
        <begin position="772"/>
        <end position="784"/>
    </location>
</feature>
<dbReference type="InterPro" id="IPR028889">
    <property type="entry name" value="USP"/>
</dbReference>
<dbReference type="InterPro" id="IPR041432">
    <property type="entry name" value="UBP13_Znf-UBP_var"/>
</dbReference>
<evidence type="ECO:0000313" key="20">
    <source>
        <dbReference type="RefSeq" id="XP_031430069.1"/>
    </source>
</evidence>
<dbReference type="SUPFAM" id="SSF57850">
    <property type="entry name" value="RING/U-box"/>
    <property type="match status" value="1"/>
</dbReference>
<keyword evidence="5" id="KW-0677">Repeat</keyword>
<sequence length="856" mass="96524">MATDLGELLVPYMPTIRVPRTGDRVFKSECAFSYDSPESEGGLYVCLNTFLGFGREHVERHYRKTGQSVYMHLKRTVKEKATGAAGGTVPRRRNGKVFLDLELSRDFNGEEYECEDEAKLVIFPDHYEIPLPNIEELPALVTIACDAVLNAASAYKKQEPVSWEEELQVSRHARSLRQQDNGVRIPPSGWKCSKCEMRENLWLNLTDGSVLCGKWFFDGSGGNGHALENYRETNFPLAVKLDTITPDGADIYSFEEEEAVLDPQISDHLSHFGIDMLKMNKTENRHTDNLVQRRVSEWEVIQEAGQKLKAVYGSGYTGIKNLGNSAYISTTMQVLFSVPEFQRAYVGSLQRIFDYSPLDPSQDFGTQMAKLGHGLLSGLYAKPPMKSELIEQVMKEEYKKQQAGISPRMFKSLVSRDHPEFSSNRQQDAQEFLLHLINLIERNSAGSENPSDVFRYLVEERVQCCQTRKVRYTQRVDYLVQLPAPIEAASNREELIAYDAKRREAEETMGAPPEPVRARIPFTACLQALTEPQNVQDFWSSALQAKSAGVKTCRFATFPEYLIVPIKKFTFGVDWVPKKLDVAIDVPDFLDLNRLRATGLQSGEEELPDLTPPIVSPEDTRDNSMSNSTDSPEIDESSVMQLAEMGFPLEACRKAVYYTGNMGAEMAFNWLIAHMEEPDFAEPLAVPSFLEPDPISEPVASALDNQPPEESISILTSMGFPRQHTIRALRTTNNNLERALDWIFTHPESEEEPEEVSDLANAQHNDHGPPITNGNSDSTLSPDTDASGPRVRDGPGRYELFAFISHMGESTMSGHYVCHIKKEGRWVIYNDQKVSLSERPPKDLGYIYFYHRLSSC</sequence>
<dbReference type="Pfam" id="PF00443">
    <property type="entry name" value="UCH"/>
    <property type="match status" value="1"/>
</dbReference>
<dbReference type="InterPro" id="IPR050185">
    <property type="entry name" value="Ub_carboxyl-term_hydrolase"/>
</dbReference>
<dbReference type="GO" id="GO:0006914">
    <property type="term" value="P:autophagy"/>
    <property type="evidence" value="ECO:0007669"/>
    <property type="project" value="UniProtKB-KW"/>
</dbReference>
<dbReference type="GO" id="GO:0004843">
    <property type="term" value="F:cysteine-type deubiquitinase activity"/>
    <property type="evidence" value="ECO:0007669"/>
    <property type="project" value="UniProtKB-UniRule"/>
</dbReference>
<feature type="binding site" evidence="13">
    <location>
        <position position="212"/>
    </location>
    <ligand>
        <name>Zn(2+)</name>
        <dbReference type="ChEBI" id="CHEBI:29105"/>
    </ligand>
</feature>
<evidence type="ECO:0000256" key="5">
    <source>
        <dbReference type="ARBA" id="ARBA00022737"/>
    </source>
</evidence>
<dbReference type="SUPFAM" id="SSF54001">
    <property type="entry name" value="Cysteine proteinases"/>
    <property type="match status" value="1"/>
</dbReference>
<evidence type="ECO:0000256" key="11">
    <source>
        <dbReference type="ARBA" id="ARBA00023006"/>
    </source>
</evidence>
<dbReference type="InterPro" id="IPR018200">
    <property type="entry name" value="USP_CS"/>
</dbReference>
<dbReference type="CDD" id="cd02658">
    <property type="entry name" value="Peptidase_C19B"/>
    <property type="match status" value="1"/>
</dbReference>
<keyword evidence="6 14" id="KW-0863">Zinc-finger</keyword>
<dbReference type="InterPro" id="IPR009060">
    <property type="entry name" value="UBA-like_sf"/>
</dbReference>
<dbReference type="Gene3D" id="1.10.8.10">
    <property type="entry name" value="DNA helicase RuvA subunit, C-terminal domain"/>
    <property type="match status" value="2"/>
</dbReference>
<dbReference type="Proteomes" id="UP000515152">
    <property type="component" value="Chromosome 10"/>
</dbReference>
<dbReference type="SMART" id="SM00290">
    <property type="entry name" value="ZnF_UBP"/>
    <property type="match status" value="1"/>
</dbReference>
<dbReference type="PROSITE" id="PS50030">
    <property type="entry name" value="UBA"/>
    <property type="match status" value="2"/>
</dbReference>
<keyword evidence="9 12" id="KW-0788">Thiol protease</keyword>
<dbReference type="AlphaFoldDB" id="A0A6P8FTV3"/>
<feature type="region of interest" description="Disordered" evidence="15">
    <location>
        <begin position="748"/>
        <end position="793"/>
    </location>
</feature>
<evidence type="ECO:0000256" key="7">
    <source>
        <dbReference type="ARBA" id="ARBA00022786"/>
    </source>
</evidence>
<evidence type="ECO:0000256" key="8">
    <source>
        <dbReference type="ARBA" id="ARBA00022801"/>
    </source>
</evidence>
<gene>
    <name evidence="20" type="primary">usp13</name>
</gene>
<evidence type="ECO:0000256" key="13">
    <source>
        <dbReference type="PIRSR" id="PIRSR016308-3"/>
    </source>
</evidence>
<evidence type="ECO:0000256" key="14">
    <source>
        <dbReference type="PROSITE-ProRule" id="PRU00502"/>
    </source>
</evidence>
<protein>
    <recommendedName>
        <fullName evidence="12">Ubiquitin carboxyl-terminal hydrolase</fullName>
        <ecNumber evidence="12">3.4.19.12</ecNumber>
    </recommendedName>
</protein>
<feature type="binding site" evidence="13">
    <location>
        <position position="192"/>
    </location>
    <ligand>
        <name>Zn(2+)</name>
        <dbReference type="ChEBI" id="CHEBI:29105"/>
    </ligand>
</feature>
<dbReference type="GO" id="GO:0006508">
    <property type="term" value="P:proteolysis"/>
    <property type="evidence" value="ECO:0007669"/>
    <property type="project" value="UniProtKB-KW"/>
</dbReference>
<dbReference type="CDD" id="cd14384">
    <property type="entry name" value="UBA1_UBP13"/>
    <property type="match status" value="1"/>
</dbReference>
<dbReference type="PANTHER" id="PTHR21646:SF105">
    <property type="entry name" value="UBIQUITIN CARBOXYL-TERMINAL HYDROLASE 13"/>
    <property type="match status" value="1"/>
</dbReference>
<feature type="region of interest" description="Disordered" evidence="15">
    <location>
        <begin position="603"/>
        <end position="635"/>
    </location>
</feature>
<dbReference type="FunFam" id="3.30.40.10:FF:000026">
    <property type="entry name" value="Ubiquitin carboxyl-terminal hydrolase"/>
    <property type="match status" value="1"/>
</dbReference>
<dbReference type="RefSeq" id="XP_031430069.1">
    <property type="nucleotide sequence ID" value="XM_031574209.2"/>
</dbReference>
<dbReference type="GO" id="GO:0008270">
    <property type="term" value="F:zinc ion binding"/>
    <property type="evidence" value="ECO:0007669"/>
    <property type="project" value="UniProtKB-UniRule"/>
</dbReference>
<dbReference type="InterPro" id="IPR001607">
    <property type="entry name" value="Znf_UBP"/>
</dbReference>
<evidence type="ECO:0000256" key="12">
    <source>
        <dbReference type="PIRNR" id="PIRNR016308"/>
    </source>
</evidence>
<evidence type="ECO:0000256" key="9">
    <source>
        <dbReference type="ARBA" id="ARBA00022807"/>
    </source>
</evidence>
<dbReference type="FunFam" id="3.30.40.10:FF:000770">
    <property type="entry name" value="Ubiquitin carboxyl-terminal hydrolase"/>
    <property type="match status" value="1"/>
</dbReference>
<dbReference type="GO" id="GO:0016579">
    <property type="term" value="P:protein deubiquitination"/>
    <property type="evidence" value="ECO:0007669"/>
    <property type="project" value="InterPro"/>
</dbReference>
<dbReference type="PROSITE" id="PS50235">
    <property type="entry name" value="USP_3"/>
    <property type="match status" value="1"/>
</dbReference>
<keyword evidence="19" id="KW-1185">Reference proteome</keyword>
<dbReference type="PROSITE" id="PS50271">
    <property type="entry name" value="ZF_UBP"/>
    <property type="match status" value="1"/>
</dbReference>
<dbReference type="GeneID" id="105912946"/>
<feature type="domain" description="USP" evidence="17">
    <location>
        <begin position="317"/>
        <end position="853"/>
    </location>
</feature>
<organism evidence="19 20">
    <name type="scientific">Clupea harengus</name>
    <name type="common">Atlantic herring</name>
    <dbReference type="NCBI Taxonomy" id="7950"/>
    <lineage>
        <taxon>Eukaryota</taxon>
        <taxon>Metazoa</taxon>
        <taxon>Chordata</taxon>
        <taxon>Craniata</taxon>
        <taxon>Vertebrata</taxon>
        <taxon>Euteleostomi</taxon>
        <taxon>Actinopterygii</taxon>
        <taxon>Neopterygii</taxon>
        <taxon>Teleostei</taxon>
        <taxon>Clupei</taxon>
        <taxon>Clupeiformes</taxon>
        <taxon>Clupeoidei</taxon>
        <taxon>Clupeidae</taxon>
        <taxon>Clupea</taxon>
    </lineage>
</organism>
<dbReference type="CTD" id="8975"/>